<organism evidence="4 5">
    <name type="scientific">Populus euphratica</name>
    <name type="common">Euphrates poplar</name>
    <dbReference type="NCBI Taxonomy" id="75702"/>
    <lineage>
        <taxon>Eukaryota</taxon>
        <taxon>Viridiplantae</taxon>
        <taxon>Streptophyta</taxon>
        <taxon>Embryophyta</taxon>
        <taxon>Tracheophyta</taxon>
        <taxon>Spermatophyta</taxon>
        <taxon>Magnoliopsida</taxon>
        <taxon>eudicotyledons</taxon>
        <taxon>Gunneridae</taxon>
        <taxon>Pentapetalae</taxon>
        <taxon>rosids</taxon>
        <taxon>fabids</taxon>
        <taxon>Malpighiales</taxon>
        <taxon>Salicaceae</taxon>
        <taxon>Saliceae</taxon>
        <taxon>Populus</taxon>
    </lineage>
</organism>
<comment type="similarity">
    <text evidence="1">Belongs to the 2S seed storage albumins family.</text>
</comment>
<protein>
    <submittedName>
        <fullName evidence="5">2S sulfur-rich seed storage protein 2-like</fullName>
    </submittedName>
</protein>
<sequence length="146" mass="16501">MAKLIIFVATLTAFLLLVDASIHSTTVIIDENNSRRSEEDCRDELIGAQDLKYCQEYIMQEASSRDGLDINRREEERLDRCCEQLRQMRSTCRCYGLRKAVMSAPKQRGVGRMDFDDAASVARSLPGECGMEPDSCQFGSMYGIIN</sequence>
<dbReference type="KEGG" id="peu:105130241"/>
<dbReference type="Pfam" id="PF00234">
    <property type="entry name" value="Tryp_alpha_amyl"/>
    <property type="match status" value="1"/>
</dbReference>
<dbReference type="Proteomes" id="UP000694918">
    <property type="component" value="Unplaced"/>
</dbReference>
<dbReference type="InterPro" id="IPR016140">
    <property type="entry name" value="Bifunc_inhib/LTP/seed_store"/>
</dbReference>
<evidence type="ECO:0000256" key="1">
    <source>
        <dbReference type="ARBA" id="ARBA00008262"/>
    </source>
</evidence>
<dbReference type="SMART" id="SM00499">
    <property type="entry name" value="AAI"/>
    <property type="match status" value="1"/>
</dbReference>
<keyword evidence="4" id="KW-1185">Reference proteome</keyword>
<evidence type="ECO:0000256" key="2">
    <source>
        <dbReference type="SAM" id="SignalP"/>
    </source>
</evidence>
<reference evidence="5" key="1">
    <citation type="submission" date="2025-08" db="UniProtKB">
        <authorList>
            <consortium name="RefSeq"/>
        </authorList>
    </citation>
    <scope>IDENTIFICATION</scope>
</reference>
<accession>A0AAJ6UJA8</accession>
<dbReference type="GO" id="GO:0045735">
    <property type="term" value="F:nutrient reservoir activity"/>
    <property type="evidence" value="ECO:0007669"/>
    <property type="project" value="InterPro"/>
</dbReference>
<evidence type="ECO:0000313" key="4">
    <source>
        <dbReference type="Proteomes" id="UP000694918"/>
    </source>
</evidence>
<dbReference type="GeneID" id="105130241"/>
<feature type="domain" description="Bifunctional inhibitor/plant lipid transfer protein/seed storage helical" evidence="3">
    <location>
        <begin position="54"/>
        <end position="136"/>
    </location>
</feature>
<feature type="chain" id="PRO_5042461359" evidence="2">
    <location>
        <begin position="21"/>
        <end position="146"/>
    </location>
</feature>
<proteinExistence type="inferred from homology"/>
<dbReference type="SUPFAM" id="SSF47699">
    <property type="entry name" value="Bifunctional inhibitor/lipid-transfer protein/seed storage 2S albumin"/>
    <property type="match status" value="1"/>
</dbReference>
<evidence type="ECO:0000259" key="3">
    <source>
        <dbReference type="SMART" id="SM00499"/>
    </source>
</evidence>
<keyword evidence="2" id="KW-0732">Signal</keyword>
<gene>
    <name evidence="5" type="primary">LOC105130241</name>
</gene>
<dbReference type="CDD" id="cd00261">
    <property type="entry name" value="AAI_SS"/>
    <property type="match status" value="1"/>
</dbReference>
<dbReference type="PANTHER" id="PTHR35496">
    <property type="entry name" value="2S SEED STORAGE PROTEIN 1-RELATED"/>
    <property type="match status" value="1"/>
</dbReference>
<feature type="signal peptide" evidence="2">
    <location>
        <begin position="1"/>
        <end position="20"/>
    </location>
</feature>
<dbReference type="AlphaFoldDB" id="A0AAJ6UJA8"/>
<dbReference type="RefSeq" id="XP_011030948.1">
    <property type="nucleotide sequence ID" value="XM_011032646.1"/>
</dbReference>
<dbReference type="PANTHER" id="PTHR35496:SF18">
    <property type="entry name" value="BIFUNCTIONAL INHIBITOR_PLANT LIPID TRANSFER PROTEIN_SEED STORAGE HELICAL DOMAIN-CONTAINING PROTEIN"/>
    <property type="match status" value="1"/>
</dbReference>
<name>A0AAJ6UJA8_POPEU</name>
<dbReference type="Gene3D" id="1.10.110.10">
    <property type="entry name" value="Plant lipid-transfer and hydrophobic proteins"/>
    <property type="match status" value="1"/>
</dbReference>
<dbReference type="InterPro" id="IPR036312">
    <property type="entry name" value="Bifun_inhib/LTP/seed_sf"/>
</dbReference>
<dbReference type="InterPro" id="IPR000617">
    <property type="entry name" value="Napin/2SS/CON"/>
</dbReference>
<evidence type="ECO:0000313" key="5">
    <source>
        <dbReference type="RefSeq" id="XP_011030948.1"/>
    </source>
</evidence>